<dbReference type="Gene3D" id="1.20.5.170">
    <property type="match status" value="1"/>
</dbReference>
<dbReference type="GO" id="GO:0003700">
    <property type="term" value="F:DNA-binding transcription factor activity"/>
    <property type="evidence" value="ECO:0007669"/>
    <property type="project" value="InterPro"/>
</dbReference>
<sequence>MVEKENRSIGASSPHEAKRVTCTLARKRRKDILTSHRDTQRHPSQIVTVKYQVDELSAAKRQAGGLASVAVPTKKQKRTNQKRYDPEVPMTKEESIAWRKEARRARNRESAAASRQKVRDRIELLEKEVEGWKAKYATAIETIRQMEASRYVSLQSSPVGESRVENDSRPTYRTTALHACFNSPQQSGDITARTVVSPCSSPLLSPKPFIAQPPLLTTNNRNQERDSWLNKQHINEMTSRQA</sequence>
<feature type="domain" description="BZIP" evidence="3">
    <location>
        <begin position="103"/>
        <end position="117"/>
    </location>
</feature>
<protein>
    <recommendedName>
        <fullName evidence="3">BZIP domain-containing protein</fullName>
    </recommendedName>
</protein>
<feature type="region of interest" description="Disordered" evidence="2">
    <location>
        <begin position="67"/>
        <end position="92"/>
    </location>
</feature>
<feature type="compositionally biased region" description="Basic and acidic residues" evidence="2">
    <location>
        <begin position="82"/>
        <end position="92"/>
    </location>
</feature>
<feature type="coiled-coil region" evidence="1">
    <location>
        <begin position="108"/>
        <end position="142"/>
    </location>
</feature>
<feature type="region of interest" description="Disordered" evidence="2">
    <location>
        <begin position="1"/>
        <end position="24"/>
    </location>
</feature>
<dbReference type="AlphaFoldDB" id="A0A7S2E3S1"/>
<dbReference type="SUPFAM" id="SSF57959">
    <property type="entry name" value="Leucine zipper domain"/>
    <property type="match status" value="1"/>
</dbReference>
<evidence type="ECO:0000313" key="4">
    <source>
        <dbReference type="EMBL" id="CAD9470559.1"/>
    </source>
</evidence>
<evidence type="ECO:0000256" key="1">
    <source>
        <dbReference type="SAM" id="Coils"/>
    </source>
</evidence>
<dbReference type="CDD" id="cd14686">
    <property type="entry name" value="bZIP"/>
    <property type="match status" value="1"/>
</dbReference>
<dbReference type="EMBL" id="HBGV01001966">
    <property type="protein sequence ID" value="CAD9470559.1"/>
    <property type="molecule type" value="Transcribed_RNA"/>
</dbReference>
<dbReference type="InterPro" id="IPR046347">
    <property type="entry name" value="bZIP_sf"/>
</dbReference>
<evidence type="ECO:0000256" key="2">
    <source>
        <dbReference type="SAM" id="MobiDB-lite"/>
    </source>
</evidence>
<keyword evidence="1" id="KW-0175">Coiled coil</keyword>
<evidence type="ECO:0000259" key="3">
    <source>
        <dbReference type="PROSITE" id="PS00036"/>
    </source>
</evidence>
<name>A0A7S2E3S1_9STRA</name>
<accession>A0A7S2E3S1</accession>
<organism evidence="4">
    <name type="scientific">Helicotheca tamesis</name>
    <dbReference type="NCBI Taxonomy" id="374047"/>
    <lineage>
        <taxon>Eukaryota</taxon>
        <taxon>Sar</taxon>
        <taxon>Stramenopiles</taxon>
        <taxon>Ochrophyta</taxon>
        <taxon>Bacillariophyta</taxon>
        <taxon>Mediophyceae</taxon>
        <taxon>Lithodesmiophycidae</taxon>
        <taxon>Lithodesmiales</taxon>
        <taxon>Lithodesmiaceae</taxon>
        <taxon>Helicotheca</taxon>
    </lineage>
</organism>
<reference evidence="4" key="1">
    <citation type="submission" date="2021-01" db="EMBL/GenBank/DDBJ databases">
        <authorList>
            <person name="Corre E."/>
            <person name="Pelletier E."/>
            <person name="Niang G."/>
            <person name="Scheremetjew M."/>
            <person name="Finn R."/>
            <person name="Kale V."/>
            <person name="Holt S."/>
            <person name="Cochrane G."/>
            <person name="Meng A."/>
            <person name="Brown T."/>
            <person name="Cohen L."/>
        </authorList>
    </citation>
    <scope>NUCLEOTIDE SEQUENCE</scope>
    <source>
        <strain evidence="4">CCMP826</strain>
    </source>
</reference>
<dbReference type="Pfam" id="PF00170">
    <property type="entry name" value="bZIP_1"/>
    <property type="match status" value="1"/>
</dbReference>
<dbReference type="PROSITE" id="PS00036">
    <property type="entry name" value="BZIP_BASIC"/>
    <property type="match status" value="1"/>
</dbReference>
<proteinExistence type="predicted"/>
<gene>
    <name evidence="4" type="ORF">HTAM1171_LOCUS1213</name>
</gene>
<dbReference type="InterPro" id="IPR004827">
    <property type="entry name" value="bZIP"/>
</dbReference>